<feature type="non-terminal residue" evidence="1">
    <location>
        <position position="1"/>
    </location>
</feature>
<proteinExistence type="predicted"/>
<reference evidence="1 2" key="1">
    <citation type="submission" date="2015-07" db="EMBL/GenBank/DDBJ databases">
        <title>The genome of Habropoda laboriosa.</title>
        <authorList>
            <person name="Pan H."/>
            <person name="Kapheim K."/>
        </authorList>
    </citation>
    <scope>NUCLEOTIDE SEQUENCE [LARGE SCALE GENOMIC DNA]</scope>
    <source>
        <strain evidence="1">0110345459</strain>
    </source>
</reference>
<sequence>WIVARRHDDLRPVRPRRFINARPRHSLLFSLLAAAPRETTTTTTTVDGGRENLVACSVASNRGMGERRNGAKPLIDSEEEQDFCPIGRFVFPSNGNAACLWWTHGLSR</sequence>
<evidence type="ECO:0000313" key="2">
    <source>
        <dbReference type="Proteomes" id="UP000053825"/>
    </source>
</evidence>
<protein>
    <submittedName>
        <fullName evidence="1">Uncharacterized protein</fullName>
    </submittedName>
</protein>
<accession>A0A0L7RB06</accession>
<evidence type="ECO:0000313" key="1">
    <source>
        <dbReference type="EMBL" id="KOC68102.1"/>
    </source>
</evidence>
<gene>
    <name evidence="1" type="ORF">WH47_03260</name>
</gene>
<keyword evidence="2" id="KW-1185">Reference proteome</keyword>
<dbReference type="EMBL" id="KQ414617">
    <property type="protein sequence ID" value="KOC68102.1"/>
    <property type="molecule type" value="Genomic_DNA"/>
</dbReference>
<dbReference type="Proteomes" id="UP000053825">
    <property type="component" value="Unassembled WGS sequence"/>
</dbReference>
<organism evidence="1 2">
    <name type="scientific">Habropoda laboriosa</name>
    <dbReference type="NCBI Taxonomy" id="597456"/>
    <lineage>
        <taxon>Eukaryota</taxon>
        <taxon>Metazoa</taxon>
        <taxon>Ecdysozoa</taxon>
        <taxon>Arthropoda</taxon>
        <taxon>Hexapoda</taxon>
        <taxon>Insecta</taxon>
        <taxon>Pterygota</taxon>
        <taxon>Neoptera</taxon>
        <taxon>Endopterygota</taxon>
        <taxon>Hymenoptera</taxon>
        <taxon>Apocrita</taxon>
        <taxon>Aculeata</taxon>
        <taxon>Apoidea</taxon>
        <taxon>Anthophila</taxon>
        <taxon>Apidae</taxon>
        <taxon>Habropoda</taxon>
    </lineage>
</organism>
<dbReference type="AlphaFoldDB" id="A0A0L7RB06"/>
<name>A0A0L7RB06_9HYME</name>